<comment type="caution">
    <text evidence="2">The sequence shown here is derived from an EMBL/GenBank/DDBJ whole genome shotgun (WGS) entry which is preliminary data.</text>
</comment>
<dbReference type="EMBL" id="BAAAPN010000090">
    <property type="protein sequence ID" value="GAA1771994.1"/>
    <property type="molecule type" value="Genomic_DNA"/>
</dbReference>
<accession>A0ABP4X7B9</accession>
<protein>
    <submittedName>
        <fullName evidence="2">Uncharacterized protein</fullName>
    </submittedName>
</protein>
<sequence>MGERGRASRTAATHASGLRKMPNRAVGYFPFNAVIQTRARWTASATTTPPRTVAAPQRRVRCPADPDDCQPVARGGERDDVDGQLAFLGPVDILEVEDHGEIVEHA</sequence>
<gene>
    <name evidence="2" type="ORF">GCM10009810_31860</name>
</gene>
<name>A0ABP4X7B9_9MICO</name>
<feature type="compositionally biased region" description="Low complexity" evidence="1">
    <location>
        <begin position="42"/>
        <end position="57"/>
    </location>
</feature>
<evidence type="ECO:0000313" key="2">
    <source>
        <dbReference type="EMBL" id="GAA1771994.1"/>
    </source>
</evidence>
<keyword evidence="3" id="KW-1185">Reference proteome</keyword>
<reference evidence="3" key="1">
    <citation type="journal article" date="2019" name="Int. J. Syst. Evol. Microbiol.">
        <title>The Global Catalogue of Microorganisms (GCM) 10K type strain sequencing project: providing services to taxonomists for standard genome sequencing and annotation.</title>
        <authorList>
            <consortium name="The Broad Institute Genomics Platform"/>
            <consortium name="The Broad Institute Genome Sequencing Center for Infectious Disease"/>
            <person name="Wu L."/>
            <person name="Ma J."/>
        </authorList>
    </citation>
    <scope>NUCLEOTIDE SEQUENCE [LARGE SCALE GENOMIC DNA]</scope>
    <source>
        <strain evidence="3">JCM 15591</strain>
    </source>
</reference>
<evidence type="ECO:0000256" key="1">
    <source>
        <dbReference type="SAM" id="MobiDB-lite"/>
    </source>
</evidence>
<dbReference type="RefSeq" id="WP_344067977.1">
    <property type="nucleotide sequence ID" value="NZ_BAAAPN010000090.1"/>
</dbReference>
<dbReference type="Proteomes" id="UP001501475">
    <property type="component" value="Unassembled WGS sequence"/>
</dbReference>
<evidence type="ECO:0000313" key="3">
    <source>
        <dbReference type="Proteomes" id="UP001501475"/>
    </source>
</evidence>
<organism evidence="2 3">
    <name type="scientific">Nostocoides vanveenii</name>
    <dbReference type="NCBI Taxonomy" id="330835"/>
    <lineage>
        <taxon>Bacteria</taxon>
        <taxon>Bacillati</taxon>
        <taxon>Actinomycetota</taxon>
        <taxon>Actinomycetes</taxon>
        <taxon>Micrococcales</taxon>
        <taxon>Intrasporangiaceae</taxon>
        <taxon>Nostocoides</taxon>
    </lineage>
</organism>
<proteinExistence type="predicted"/>
<feature type="region of interest" description="Disordered" evidence="1">
    <location>
        <begin position="42"/>
        <end position="80"/>
    </location>
</feature>